<evidence type="ECO:0000259" key="1">
    <source>
        <dbReference type="Pfam" id="PF16363"/>
    </source>
</evidence>
<dbReference type="EC" id="4.2.1.47" evidence="2"/>
<keyword evidence="2" id="KW-0456">Lyase</keyword>
<reference evidence="2 3" key="1">
    <citation type="submission" date="2023-11" db="EMBL/GenBank/DDBJ databases">
        <title>Coraliomargarita sp. nov., isolated from marine algae.</title>
        <authorList>
            <person name="Lee J.K."/>
            <person name="Baek J.H."/>
            <person name="Kim J.M."/>
            <person name="Choi D.G."/>
            <person name="Jeon C.O."/>
        </authorList>
    </citation>
    <scope>NUCLEOTIDE SEQUENCE [LARGE SCALE GENOMIC DNA]</scope>
    <source>
        <strain evidence="2 3">J2-16</strain>
    </source>
</reference>
<dbReference type="PANTHER" id="PTHR43000">
    <property type="entry name" value="DTDP-D-GLUCOSE 4,6-DEHYDRATASE-RELATED"/>
    <property type="match status" value="1"/>
</dbReference>
<feature type="domain" description="NAD(P)-binding" evidence="1">
    <location>
        <begin position="4"/>
        <end position="60"/>
    </location>
</feature>
<keyword evidence="3" id="KW-1185">Reference proteome</keyword>
<dbReference type="Pfam" id="PF16363">
    <property type="entry name" value="GDP_Man_Dehyd"/>
    <property type="match status" value="1"/>
</dbReference>
<accession>A0ABZ0RHN2</accession>
<evidence type="ECO:0000313" key="2">
    <source>
        <dbReference type="EMBL" id="WPJ94983.1"/>
    </source>
</evidence>
<dbReference type="GO" id="GO:0008446">
    <property type="term" value="F:GDP-mannose 4,6-dehydratase activity"/>
    <property type="evidence" value="ECO:0007669"/>
    <property type="project" value="UniProtKB-EC"/>
</dbReference>
<dbReference type="InterPro" id="IPR016040">
    <property type="entry name" value="NAD(P)-bd_dom"/>
</dbReference>
<evidence type="ECO:0000313" key="3">
    <source>
        <dbReference type="Proteomes" id="UP001324993"/>
    </source>
</evidence>
<dbReference type="Proteomes" id="UP001324993">
    <property type="component" value="Chromosome"/>
</dbReference>
<sequence>MKILVTGGCGFIGSNLVRLLVKDKNCSVVNLDKLTYAGNLESLADLAAHPSYVLEQVDLCSHG</sequence>
<name>A0ABZ0RHN2_9BACT</name>
<dbReference type="InterPro" id="IPR036291">
    <property type="entry name" value="NAD(P)-bd_dom_sf"/>
</dbReference>
<dbReference type="Gene3D" id="3.40.50.720">
    <property type="entry name" value="NAD(P)-binding Rossmann-like Domain"/>
    <property type="match status" value="1"/>
</dbReference>
<organism evidence="2 3">
    <name type="scientific">Coraliomargarita algicola</name>
    <dbReference type="NCBI Taxonomy" id="3092156"/>
    <lineage>
        <taxon>Bacteria</taxon>
        <taxon>Pseudomonadati</taxon>
        <taxon>Verrucomicrobiota</taxon>
        <taxon>Opitutia</taxon>
        <taxon>Puniceicoccales</taxon>
        <taxon>Coraliomargaritaceae</taxon>
        <taxon>Coraliomargarita</taxon>
    </lineage>
</organism>
<proteinExistence type="predicted"/>
<protein>
    <submittedName>
        <fullName evidence="2">GDP-mannose 4,6-dehydratase</fullName>
        <ecNumber evidence="2">4.2.1.47</ecNumber>
    </submittedName>
</protein>
<dbReference type="EMBL" id="CP138858">
    <property type="protein sequence ID" value="WPJ94983.1"/>
    <property type="molecule type" value="Genomic_DNA"/>
</dbReference>
<gene>
    <name evidence="2" type="ORF">SH580_16260</name>
</gene>
<dbReference type="SUPFAM" id="SSF51735">
    <property type="entry name" value="NAD(P)-binding Rossmann-fold domains"/>
    <property type="match status" value="1"/>
</dbReference>